<sequence length="196" mass="23184">MSDPEISVNVEQVLLEETAKRVEEEMELYWNSHNCDDARTRYEKLKSFNPTRPEQIEQLERIKRNAKLIALEHFMFDLPLDPAKAESYTFENNARKSNEWEKPYREHSGIQEGTSEFKFNQSPKQFYEAIRGGVQEEHLDIEKMEQMRRNRDDLALYEYILPLFIRMRAVGYNNPDLGALRLYYVVESQAGSNIVP</sequence>
<dbReference type="Proteomes" id="UP000176902">
    <property type="component" value="Unassembled WGS sequence"/>
</dbReference>
<accession>A0A1F5JVZ5</accession>
<name>A0A1F5JVZ5_9BACT</name>
<organism evidence="1 2">
    <name type="scientific">Candidatus Daviesbacteria bacterium RIFCSPHIGHO2_02_FULL_36_13</name>
    <dbReference type="NCBI Taxonomy" id="1797768"/>
    <lineage>
        <taxon>Bacteria</taxon>
        <taxon>Candidatus Daviesiibacteriota</taxon>
    </lineage>
</organism>
<proteinExistence type="predicted"/>
<comment type="caution">
    <text evidence="1">The sequence shown here is derived from an EMBL/GenBank/DDBJ whole genome shotgun (WGS) entry which is preliminary data.</text>
</comment>
<dbReference type="EMBL" id="MFCV01000020">
    <property type="protein sequence ID" value="OGE32813.1"/>
    <property type="molecule type" value="Genomic_DNA"/>
</dbReference>
<gene>
    <name evidence="1" type="ORF">A3C59_04285</name>
</gene>
<protein>
    <submittedName>
        <fullName evidence="1">Uncharacterized protein</fullName>
    </submittedName>
</protein>
<dbReference type="AlphaFoldDB" id="A0A1F5JVZ5"/>
<evidence type="ECO:0000313" key="1">
    <source>
        <dbReference type="EMBL" id="OGE32813.1"/>
    </source>
</evidence>
<evidence type="ECO:0000313" key="2">
    <source>
        <dbReference type="Proteomes" id="UP000176902"/>
    </source>
</evidence>
<reference evidence="1 2" key="1">
    <citation type="journal article" date="2016" name="Nat. Commun.">
        <title>Thousands of microbial genomes shed light on interconnected biogeochemical processes in an aquifer system.</title>
        <authorList>
            <person name="Anantharaman K."/>
            <person name="Brown C.T."/>
            <person name="Hug L.A."/>
            <person name="Sharon I."/>
            <person name="Castelle C.J."/>
            <person name="Probst A.J."/>
            <person name="Thomas B.C."/>
            <person name="Singh A."/>
            <person name="Wilkins M.J."/>
            <person name="Karaoz U."/>
            <person name="Brodie E.L."/>
            <person name="Williams K.H."/>
            <person name="Hubbard S.S."/>
            <person name="Banfield J.F."/>
        </authorList>
    </citation>
    <scope>NUCLEOTIDE SEQUENCE [LARGE SCALE GENOMIC DNA]</scope>
</reference>